<feature type="domain" description="Pyruvate/ketoisovalerate oxidoreductase catalytic" evidence="2">
    <location>
        <begin position="11"/>
        <end position="176"/>
    </location>
</feature>
<proteinExistence type="predicted"/>
<dbReference type="Gene3D" id="3.40.920.10">
    <property type="entry name" value="Pyruvate-ferredoxin oxidoreductase, PFOR, domain III"/>
    <property type="match status" value="1"/>
</dbReference>
<gene>
    <name evidence="3" type="ORF">HELGO_WM9476</name>
</gene>
<organism evidence="3">
    <name type="scientific">uncultured Campylobacterales bacterium</name>
    <dbReference type="NCBI Taxonomy" id="352960"/>
    <lineage>
        <taxon>Bacteria</taxon>
        <taxon>Pseudomonadati</taxon>
        <taxon>Campylobacterota</taxon>
        <taxon>Epsilonproteobacteria</taxon>
        <taxon>Campylobacterales</taxon>
        <taxon>environmental samples</taxon>
    </lineage>
</organism>
<dbReference type="PANTHER" id="PTHR42730:SF1">
    <property type="entry name" value="2-OXOGLUTARATE SYNTHASE SUBUNIT KORC"/>
    <property type="match status" value="1"/>
</dbReference>
<dbReference type="InterPro" id="IPR002869">
    <property type="entry name" value="Pyrv_flavodox_OxRed_cen"/>
</dbReference>
<accession>A0A6S6T9L4</accession>
<protein>
    <submittedName>
        <fullName evidence="3">2-oxoglutarate oxidoreductase, gamma subunit (EC)</fullName>
        <ecNumber evidence="3">1.2.7.3</ecNumber>
    </submittedName>
</protein>
<dbReference type="InterPro" id="IPR019752">
    <property type="entry name" value="Pyrv/ketoisovalerate_OxRed_cat"/>
</dbReference>
<dbReference type="PANTHER" id="PTHR42730">
    <property type="entry name" value="2-OXOGLUTARATE SYNTHASE SUBUNIT KORC"/>
    <property type="match status" value="1"/>
</dbReference>
<evidence type="ECO:0000256" key="1">
    <source>
        <dbReference type="ARBA" id="ARBA00023002"/>
    </source>
</evidence>
<sequence length="184" mass="19904">MRRELRFTGAGGQGVLTAGAILAQAKINDGGFSIKASTYSSQVRGGPTKVDILLDESEILFPYAIDGQIEFMLSTAQQSFNMYKSELAPNAIIVVDSHLVEVSDEDRAKYTVYDVPIIYTAKNVVGNVVTQSVVALAITVELTKVLSNEVVYETMVNSVPPKSVEVNKKAYDVGVEIAKKLLAK</sequence>
<dbReference type="EC" id="1.2.7.3" evidence="3"/>
<dbReference type="NCBIfam" id="NF006275">
    <property type="entry name" value="PRK08441.1"/>
    <property type="match status" value="1"/>
</dbReference>
<evidence type="ECO:0000259" key="2">
    <source>
        <dbReference type="Pfam" id="PF01558"/>
    </source>
</evidence>
<keyword evidence="1 3" id="KW-0560">Oxidoreductase</keyword>
<dbReference type="SUPFAM" id="SSF53323">
    <property type="entry name" value="Pyruvate-ferredoxin oxidoreductase, PFOR, domain III"/>
    <property type="match status" value="1"/>
</dbReference>
<name>A0A6S6T9L4_9BACT</name>
<dbReference type="AlphaFoldDB" id="A0A6S6T9L4"/>
<dbReference type="EMBL" id="CACVAW010000068">
    <property type="protein sequence ID" value="CAA6815993.1"/>
    <property type="molecule type" value="Genomic_DNA"/>
</dbReference>
<reference evidence="3" key="1">
    <citation type="submission" date="2020-01" db="EMBL/GenBank/DDBJ databases">
        <authorList>
            <person name="Meier V. D."/>
            <person name="Meier V D."/>
        </authorList>
    </citation>
    <scope>NUCLEOTIDE SEQUENCE</scope>
    <source>
        <strain evidence="3">HLG_WM_MAG_12</strain>
    </source>
</reference>
<dbReference type="Pfam" id="PF01558">
    <property type="entry name" value="POR"/>
    <property type="match status" value="1"/>
</dbReference>
<dbReference type="GO" id="GO:0047553">
    <property type="term" value="F:2-oxoglutarate synthase activity"/>
    <property type="evidence" value="ECO:0007669"/>
    <property type="project" value="UniProtKB-EC"/>
</dbReference>
<dbReference type="InterPro" id="IPR052554">
    <property type="entry name" value="2-oxoglutarate_synth_KorC"/>
</dbReference>
<evidence type="ECO:0000313" key="3">
    <source>
        <dbReference type="EMBL" id="CAA6815993.1"/>
    </source>
</evidence>